<dbReference type="GO" id="GO:0004559">
    <property type="term" value="F:alpha-mannosidase activity"/>
    <property type="evidence" value="ECO:0007669"/>
    <property type="project" value="InterPro"/>
</dbReference>
<dbReference type="Gene3D" id="3.20.110.10">
    <property type="entry name" value="Glycoside hydrolase 38, N terminal domain"/>
    <property type="match status" value="2"/>
</dbReference>
<evidence type="ECO:0000313" key="5">
    <source>
        <dbReference type="EMBL" id="KAI1710425.1"/>
    </source>
</evidence>
<dbReference type="SUPFAM" id="SSF88688">
    <property type="entry name" value="Families 57/38 glycoside transferase middle domain"/>
    <property type="match status" value="1"/>
</dbReference>
<dbReference type="GO" id="GO:0000139">
    <property type="term" value="C:Golgi membrane"/>
    <property type="evidence" value="ECO:0007669"/>
    <property type="project" value="TreeGrafter"/>
</dbReference>
<dbReference type="InterPro" id="IPR027291">
    <property type="entry name" value="Glyco_hydro_38_N_sf"/>
</dbReference>
<evidence type="ECO:0000256" key="2">
    <source>
        <dbReference type="ARBA" id="ARBA00022833"/>
    </source>
</evidence>
<comment type="caution">
    <text evidence="5">The sequence shown here is derived from an EMBL/GenBank/DDBJ whole genome shotgun (WGS) entry which is preliminary data.</text>
</comment>
<dbReference type="InterPro" id="IPR011013">
    <property type="entry name" value="Gal_mutarotase_sf_dom"/>
</dbReference>
<proteinExistence type="predicted"/>
<dbReference type="SUPFAM" id="SSF88713">
    <property type="entry name" value="Glycoside hydrolase/deacetylase"/>
    <property type="match status" value="1"/>
</dbReference>
<dbReference type="GO" id="GO:0006013">
    <property type="term" value="P:mannose metabolic process"/>
    <property type="evidence" value="ECO:0007669"/>
    <property type="project" value="InterPro"/>
</dbReference>
<organism evidence="5 6">
    <name type="scientific">Ditylenchus destructor</name>
    <dbReference type="NCBI Taxonomy" id="166010"/>
    <lineage>
        <taxon>Eukaryota</taxon>
        <taxon>Metazoa</taxon>
        <taxon>Ecdysozoa</taxon>
        <taxon>Nematoda</taxon>
        <taxon>Chromadorea</taxon>
        <taxon>Rhabditida</taxon>
        <taxon>Tylenchina</taxon>
        <taxon>Tylenchomorpha</taxon>
        <taxon>Sphaerularioidea</taxon>
        <taxon>Anguinidae</taxon>
        <taxon>Anguininae</taxon>
        <taxon>Ditylenchus</taxon>
    </lineage>
</organism>
<dbReference type="AlphaFoldDB" id="A0AAD4MXJ0"/>
<dbReference type="SUPFAM" id="SSF74650">
    <property type="entry name" value="Galactose mutarotase-like"/>
    <property type="match status" value="1"/>
</dbReference>
<dbReference type="InterPro" id="IPR028995">
    <property type="entry name" value="Glyco_hydro_57/38_cen_sf"/>
</dbReference>
<dbReference type="InterPro" id="IPR011330">
    <property type="entry name" value="Glyco_hydro/deAcase_b/a-brl"/>
</dbReference>
<dbReference type="InterPro" id="IPR050843">
    <property type="entry name" value="Glycosyl_Hydrlase_38"/>
</dbReference>
<evidence type="ECO:0000259" key="4">
    <source>
        <dbReference type="Pfam" id="PF01074"/>
    </source>
</evidence>
<dbReference type="EMBL" id="JAKKPZ010000026">
    <property type="protein sequence ID" value="KAI1710425.1"/>
    <property type="molecule type" value="Genomic_DNA"/>
</dbReference>
<name>A0AAD4MXJ0_9BILA</name>
<dbReference type="Pfam" id="PF01074">
    <property type="entry name" value="Glyco_hydro_38N"/>
    <property type="match status" value="1"/>
</dbReference>
<evidence type="ECO:0000313" key="6">
    <source>
        <dbReference type="Proteomes" id="UP001201812"/>
    </source>
</evidence>
<dbReference type="PANTHER" id="PTHR11607">
    <property type="entry name" value="ALPHA-MANNOSIDASE"/>
    <property type="match status" value="1"/>
</dbReference>
<dbReference type="PANTHER" id="PTHR11607:SF3">
    <property type="entry name" value="LYSOSOMAL ALPHA-MANNOSIDASE"/>
    <property type="match status" value="1"/>
</dbReference>
<dbReference type="Gene3D" id="2.70.98.30">
    <property type="entry name" value="Golgi alpha-mannosidase II, domain 4"/>
    <property type="match status" value="2"/>
</dbReference>
<comment type="cofactor">
    <cofactor evidence="1">
        <name>Zn(2+)</name>
        <dbReference type="ChEBI" id="CHEBI:29105"/>
    </cofactor>
</comment>
<protein>
    <submittedName>
        <fullName evidence="5">Alpha-mannosidase 2</fullName>
    </submittedName>
</protein>
<keyword evidence="6" id="KW-1185">Reference proteome</keyword>
<dbReference type="InterPro" id="IPR000602">
    <property type="entry name" value="Glyco_hydro_38_N"/>
</dbReference>
<dbReference type="Proteomes" id="UP001201812">
    <property type="component" value="Unassembled WGS sequence"/>
</dbReference>
<feature type="region of interest" description="Disordered" evidence="3">
    <location>
        <begin position="564"/>
        <end position="583"/>
    </location>
</feature>
<reference evidence="5" key="1">
    <citation type="submission" date="2022-01" db="EMBL/GenBank/DDBJ databases">
        <title>Genome Sequence Resource for Two Populations of Ditylenchus destructor, the Migratory Endoparasitic Phytonematode.</title>
        <authorList>
            <person name="Zhang H."/>
            <person name="Lin R."/>
            <person name="Xie B."/>
        </authorList>
    </citation>
    <scope>NUCLEOTIDE SEQUENCE</scope>
    <source>
        <strain evidence="5">BazhouSP</strain>
    </source>
</reference>
<dbReference type="GO" id="GO:0030246">
    <property type="term" value="F:carbohydrate binding"/>
    <property type="evidence" value="ECO:0007669"/>
    <property type="project" value="InterPro"/>
</dbReference>
<dbReference type="GO" id="GO:0006491">
    <property type="term" value="P:N-glycan processing"/>
    <property type="evidence" value="ECO:0007669"/>
    <property type="project" value="TreeGrafter"/>
</dbReference>
<feature type="domain" description="Glycoside hydrolase family 38 N-terminal" evidence="4">
    <location>
        <begin position="40"/>
        <end position="298"/>
    </location>
</feature>
<accession>A0AAD4MXJ0</accession>
<evidence type="ECO:0000256" key="3">
    <source>
        <dbReference type="SAM" id="MobiDB-lite"/>
    </source>
</evidence>
<keyword evidence="2" id="KW-0862">Zinc</keyword>
<gene>
    <name evidence="5" type="ORF">DdX_10786</name>
</gene>
<sequence>MPFSHNDPGWHETFDKYYHHWTDSILGNAMKFLGSHEKMSLVQSGQMEILTGAWVMTDEANTHYYSTIMELMEGHEWIMNHLNVTPEVHWSIDPFGLSPTMAYLIKASGLKHMLIQRTHYAVKRYLAERRQLEFRWRQIWAGSEEKTDIFTHMMPFDSYDLGVSCGPDKEVCCEFDFAHMNQKCPTTPPSSIDPIDDRNVAQKAKVLADQYWKKAQLYTNNVILVPHGSDVRYALDYEWPSQYDNLQRLFTHINENEKRYNMRVQFGTLKDYFRIKDERISENKTHVSTLSGDFFVYADKAADILFTFANQKESASKLKQKSNENNGEKQNSTVYGHLVQARRSLSLFQHHDAIPGSIGLSEWSNTTSGAYLFLPDGPARPLSNIDTSYVIIRGPVRNSVVVQHSGPVQILQAVDLDLGSDSLQIRNLVDISNQSDFELIMRMEAQDEKKRQVEIVLDRRLTQDDKRGMGEGVLDNRLTESRFRLMLEPIKVDSAFNSPKKSTFSTCPRSADTSYLSLSAHQNSLILNHPLMTLTSHAKLAKSNEGPFKPGRSCKIEIAFRTLSKPTDYPPRGDPSNSSQYPAPTQYKTSAALVLHRFGVECHILPIKKEKSCVTVSDDTQLQIDSIFRIPPAKVRNATLTLLKVNEEKENGTTNIEPMEIRTWKIDF</sequence>
<evidence type="ECO:0000256" key="1">
    <source>
        <dbReference type="ARBA" id="ARBA00001947"/>
    </source>
</evidence>